<feature type="region of interest" description="Disordered" evidence="2">
    <location>
        <begin position="595"/>
        <end position="651"/>
    </location>
</feature>
<evidence type="ECO:0000313" key="3">
    <source>
        <dbReference type="EMBL" id="KAF7173213.1"/>
    </source>
</evidence>
<organism evidence="3 4">
    <name type="scientific">Aspergillus felis</name>
    <dbReference type="NCBI Taxonomy" id="1287682"/>
    <lineage>
        <taxon>Eukaryota</taxon>
        <taxon>Fungi</taxon>
        <taxon>Dikarya</taxon>
        <taxon>Ascomycota</taxon>
        <taxon>Pezizomycotina</taxon>
        <taxon>Eurotiomycetes</taxon>
        <taxon>Eurotiomycetidae</taxon>
        <taxon>Eurotiales</taxon>
        <taxon>Aspergillaceae</taxon>
        <taxon>Aspergillus</taxon>
        <taxon>Aspergillus subgen. Fumigati</taxon>
    </lineage>
</organism>
<evidence type="ECO:0000256" key="1">
    <source>
        <dbReference type="SAM" id="Coils"/>
    </source>
</evidence>
<protein>
    <submittedName>
        <fullName evidence="3">Uncharacterized protein</fullName>
    </submittedName>
</protein>
<feature type="coiled-coil region" evidence="1">
    <location>
        <begin position="824"/>
        <end position="851"/>
    </location>
</feature>
<feature type="compositionally biased region" description="Polar residues" evidence="2">
    <location>
        <begin position="471"/>
        <end position="498"/>
    </location>
</feature>
<dbReference type="OrthoDB" id="3870679at2759"/>
<feature type="compositionally biased region" description="Polar residues" evidence="2">
    <location>
        <begin position="267"/>
        <end position="276"/>
    </location>
</feature>
<feature type="compositionally biased region" description="Polar residues" evidence="2">
    <location>
        <begin position="133"/>
        <end position="148"/>
    </location>
</feature>
<feature type="compositionally biased region" description="Polar residues" evidence="2">
    <location>
        <begin position="180"/>
        <end position="193"/>
    </location>
</feature>
<feature type="compositionally biased region" description="Basic and acidic residues" evidence="2">
    <location>
        <begin position="499"/>
        <end position="519"/>
    </location>
</feature>
<dbReference type="EMBL" id="JACBAE010001095">
    <property type="protein sequence ID" value="KAF7173213.1"/>
    <property type="molecule type" value="Genomic_DNA"/>
</dbReference>
<keyword evidence="1" id="KW-0175">Coiled coil</keyword>
<gene>
    <name evidence="3" type="ORF">CNMCM5623_005470</name>
</gene>
<feature type="compositionally biased region" description="Low complexity" evidence="2">
    <location>
        <begin position="398"/>
        <end position="410"/>
    </location>
</feature>
<proteinExistence type="predicted"/>
<feature type="compositionally biased region" description="Pro residues" evidence="2">
    <location>
        <begin position="109"/>
        <end position="118"/>
    </location>
</feature>
<feature type="compositionally biased region" description="Low complexity" evidence="2">
    <location>
        <begin position="119"/>
        <end position="132"/>
    </location>
</feature>
<comment type="caution">
    <text evidence="3">The sequence shown here is derived from an EMBL/GenBank/DDBJ whole genome shotgun (WGS) entry which is preliminary data.</text>
</comment>
<evidence type="ECO:0000313" key="4">
    <source>
        <dbReference type="Proteomes" id="UP000654922"/>
    </source>
</evidence>
<feature type="compositionally biased region" description="Low complexity" evidence="2">
    <location>
        <begin position="56"/>
        <end position="65"/>
    </location>
</feature>
<dbReference type="AlphaFoldDB" id="A0A8H6QHQ9"/>
<feature type="compositionally biased region" description="Polar residues" evidence="2">
    <location>
        <begin position="79"/>
        <end position="97"/>
    </location>
</feature>
<sequence length="873" mass="96720">MPGVETTGASVNSPESVPERSLFRSCKSLPRRVEVSSDPELAHSASSNNGGHTSGAVPIATAPALPLTPPSAGHEEASSNDASGMSGMQKTASSHSVNYIHGAMTPTKPSHPPTPETTPPRTTSSTYRPSLSQFGHTSASSRAESFQTAREMISDGETVTPHRSTQSLQHQKKRRPYKLKSSQNESPRGSSDASFGDDRSSPVQSDETPRPTRVESYDGCDGERAASSDRRPRIRTEKSRDRSVLEGNDEDLPPIRGRKLRDRVKDAQNSMASPSLEQFREEIGWPPAEEEFRRNSGVSTSSTIEAMIIDAPRPANRTLRHTEKRQSLRSASSPSTKSERTSLVSNPDSQHRLVHKAARITEQVRKSIASEISAPASVTPGGPPRIIEVVPVVVIPQRRSSLHSSQSVSRNPSKAGSRRSSQRPESSRKSRPPSLDLTRQKKRTFSDSIATATPASDPRGCNIGRPVIPPRSSSLSAPTSRGSSRRPSFTSESLQNQDIPKDREMDKAPIERPEPKLDNHTMSAGHWDVTDAPKTQSIWIGVEDMTHLRPPSILFTPASVASSSPGLIEIKEARTVTFFPHNNESLLLVDQPVRSALDPRAPQPDGCQRRRDPRTPENLLPQDSSHVDSPLRNPRPPPKPPAHNVIPPTPEDEADRQLRVADDGVELNGNHPRRFGSLRRRRMVRPRSDSFDRFVRSLSVSSAKNRKAGRDIDSRLHPFWRPRRFWDDSPESEGPPQQAADMESDQIISNSLGMPQSRVVFDGPSLARRSPLQGTNRRRHLKRSGALVGATMFSPEALRSQTSLHQRSILSLSWWRLRLRLGPVRNLRRRLRRSLQQREEAKREARREKLKQKIGEAVLVGSSMQARDLLHRP</sequence>
<accession>A0A8H6QHQ9</accession>
<reference evidence="3" key="1">
    <citation type="submission" date="2020-06" db="EMBL/GenBank/DDBJ databases">
        <title>Draft genome sequences of strains closely related to Aspergillus parafelis and Aspergillus hiratsukae.</title>
        <authorList>
            <person name="Dos Santos R.A.C."/>
            <person name="Rivero-Menendez O."/>
            <person name="Steenwyk J.L."/>
            <person name="Mead M.E."/>
            <person name="Goldman G.H."/>
            <person name="Alastruey-Izquierdo A."/>
            <person name="Rokas A."/>
        </authorList>
    </citation>
    <scope>NUCLEOTIDE SEQUENCE</scope>
    <source>
        <strain evidence="3">CNM-CM5623</strain>
    </source>
</reference>
<feature type="compositionally biased region" description="Polar residues" evidence="2">
    <location>
        <begin position="328"/>
        <end position="348"/>
    </location>
</feature>
<feature type="compositionally biased region" description="Basic and acidic residues" evidence="2">
    <location>
        <begin position="207"/>
        <end position="244"/>
    </location>
</feature>
<name>A0A8H6QHQ9_9EURO</name>
<feature type="region of interest" description="Disordered" evidence="2">
    <location>
        <begin position="308"/>
        <end position="355"/>
    </location>
</feature>
<feature type="region of interest" description="Disordered" evidence="2">
    <location>
        <begin position="1"/>
        <end position="280"/>
    </location>
</feature>
<feature type="region of interest" description="Disordered" evidence="2">
    <location>
        <begin position="398"/>
        <end position="528"/>
    </location>
</feature>
<evidence type="ECO:0000256" key="2">
    <source>
        <dbReference type="SAM" id="MobiDB-lite"/>
    </source>
</evidence>
<dbReference type="Proteomes" id="UP000654922">
    <property type="component" value="Unassembled WGS sequence"/>
</dbReference>